<dbReference type="EMBL" id="CP009458">
    <property type="protein sequence ID" value="AIR61713.1"/>
    <property type="molecule type" value="Genomic_DNA"/>
</dbReference>
<dbReference type="RefSeq" id="WP_039292038.1">
    <property type="nucleotide sequence ID" value="NZ_CP009458.1"/>
</dbReference>
<proteinExistence type="predicted"/>
<sequence>MMHELWTNEEGLDLFCLAGQQGDSTRGLLEPGSRLVWSCEAGSHFEAMTQYYHYRGWGEYTTDFPEQDKQTYRELGWE</sequence>
<evidence type="ECO:0000313" key="2">
    <source>
        <dbReference type="Proteomes" id="UP000029516"/>
    </source>
</evidence>
<name>A0AAN0S575_9ENTR</name>
<dbReference type="AlphaFoldDB" id="A0AAN0S575"/>
<gene>
    <name evidence="1" type="ORF">LH23_13925</name>
</gene>
<dbReference type="KEGG" id="cem:LH23_13925"/>
<dbReference type="Proteomes" id="UP000029516">
    <property type="component" value="Chromosome"/>
</dbReference>
<organism evidence="1 2">
    <name type="scientific">Cedecea neteri</name>
    <dbReference type="NCBI Taxonomy" id="158822"/>
    <lineage>
        <taxon>Bacteria</taxon>
        <taxon>Pseudomonadati</taxon>
        <taxon>Pseudomonadota</taxon>
        <taxon>Gammaproteobacteria</taxon>
        <taxon>Enterobacterales</taxon>
        <taxon>Enterobacteriaceae</taxon>
        <taxon>Cedecea</taxon>
    </lineage>
</organism>
<accession>A0AAN0S575</accession>
<reference evidence="1 2" key="1">
    <citation type="submission" date="2014-09" db="EMBL/GenBank/DDBJ databases">
        <authorList>
            <person name="Chan K.-G."/>
        </authorList>
    </citation>
    <scope>NUCLEOTIDE SEQUENCE [LARGE SCALE GENOMIC DNA]</scope>
    <source>
        <strain evidence="1 2">M006</strain>
    </source>
</reference>
<protein>
    <submittedName>
        <fullName evidence="1">Uncharacterized protein</fullName>
    </submittedName>
</protein>
<evidence type="ECO:0000313" key="1">
    <source>
        <dbReference type="EMBL" id="AIR61713.1"/>
    </source>
</evidence>